<dbReference type="RefSeq" id="WP_188367802.1">
    <property type="nucleotide sequence ID" value="NZ_BMDT01000007.1"/>
</dbReference>
<feature type="domain" description="N-acetyltransferase" evidence="6">
    <location>
        <begin position="2"/>
        <end position="150"/>
    </location>
</feature>
<organism evidence="7 8">
    <name type="scientific">Enterococcus alcedinis</name>
    <dbReference type="NCBI Taxonomy" id="1274384"/>
    <lineage>
        <taxon>Bacteria</taxon>
        <taxon>Bacillati</taxon>
        <taxon>Bacillota</taxon>
        <taxon>Bacilli</taxon>
        <taxon>Lactobacillales</taxon>
        <taxon>Enterococcaceae</taxon>
        <taxon>Enterococcus</taxon>
    </lineage>
</organism>
<keyword evidence="4" id="KW-0012">Acyltransferase</keyword>
<comment type="function">
    <text evidence="5">Acetylates the N-terminal alanine of ribosomal protein bS18.</text>
</comment>
<dbReference type="Gene3D" id="3.40.630.30">
    <property type="match status" value="1"/>
</dbReference>
<comment type="subcellular location">
    <subcellularLocation>
        <location evidence="5">Cytoplasm</location>
    </subcellularLocation>
</comment>
<evidence type="ECO:0000259" key="6">
    <source>
        <dbReference type="PROSITE" id="PS51186"/>
    </source>
</evidence>
<dbReference type="SUPFAM" id="SSF55729">
    <property type="entry name" value="Acyl-CoA N-acyltransferases (Nat)"/>
    <property type="match status" value="1"/>
</dbReference>
<reference evidence="7" key="2">
    <citation type="submission" date="2020-09" db="EMBL/GenBank/DDBJ databases">
        <authorList>
            <person name="Sun Q."/>
            <person name="Sedlacek I."/>
        </authorList>
    </citation>
    <scope>NUCLEOTIDE SEQUENCE</scope>
    <source>
        <strain evidence="7">CCM 8433</strain>
    </source>
</reference>
<evidence type="ECO:0000256" key="5">
    <source>
        <dbReference type="RuleBase" id="RU363094"/>
    </source>
</evidence>
<dbReference type="Pfam" id="PF00583">
    <property type="entry name" value="Acetyltransf_1"/>
    <property type="match status" value="1"/>
</dbReference>
<evidence type="ECO:0000256" key="2">
    <source>
        <dbReference type="ARBA" id="ARBA00022490"/>
    </source>
</evidence>
<evidence type="ECO:0000256" key="3">
    <source>
        <dbReference type="ARBA" id="ARBA00022679"/>
    </source>
</evidence>
<evidence type="ECO:0000256" key="4">
    <source>
        <dbReference type="ARBA" id="ARBA00023315"/>
    </source>
</evidence>
<dbReference type="InterPro" id="IPR016181">
    <property type="entry name" value="Acyl_CoA_acyltransferase"/>
</dbReference>
<name>A0A917JEY2_9ENTE</name>
<gene>
    <name evidence="7" type="primary">rimI</name>
    <name evidence="7" type="ORF">GCM10011482_16190</name>
</gene>
<proteinExistence type="inferred from homology"/>
<evidence type="ECO:0000313" key="8">
    <source>
        <dbReference type="Proteomes" id="UP000622610"/>
    </source>
</evidence>
<dbReference type="InterPro" id="IPR006464">
    <property type="entry name" value="AcTrfase_RimI/Ard1"/>
</dbReference>
<dbReference type="GO" id="GO:0008999">
    <property type="term" value="F:protein-N-terminal-alanine acetyltransferase activity"/>
    <property type="evidence" value="ECO:0007669"/>
    <property type="project" value="UniProtKB-EC"/>
</dbReference>
<comment type="catalytic activity">
    <reaction evidence="5">
        <text>N-terminal L-alanyl-[ribosomal protein bS18] + acetyl-CoA = N-terminal N(alpha)-acetyl-L-alanyl-[ribosomal protein bS18] + CoA + H(+)</text>
        <dbReference type="Rhea" id="RHEA:43756"/>
        <dbReference type="Rhea" id="RHEA-COMP:10676"/>
        <dbReference type="Rhea" id="RHEA-COMP:10677"/>
        <dbReference type="ChEBI" id="CHEBI:15378"/>
        <dbReference type="ChEBI" id="CHEBI:57287"/>
        <dbReference type="ChEBI" id="CHEBI:57288"/>
        <dbReference type="ChEBI" id="CHEBI:64718"/>
        <dbReference type="ChEBI" id="CHEBI:83683"/>
        <dbReference type="EC" id="2.3.1.266"/>
    </reaction>
</comment>
<reference evidence="7" key="1">
    <citation type="journal article" date="2014" name="Int. J. Syst. Evol. Microbiol.">
        <title>Complete genome sequence of Corynebacterium casei LMG S-19264T (=DSM 44701T), isolated from a smear-ripened cheese.</title>
        <authorList>
            <consortium name="US DOE Joint Genome Institute (JGI-PGF)"/>
            <person name="Walter F."/>
            <person name="Albersmeier A."/>
            <person name="Kalinowski J."/>
            <person name="Ruckert C."/>
        </authorList>
    </citation>
    <scope>NUCLEOTIDE SEQUENCE</scope>
    <source>
        <strain evidence="7">CCM 8433</strain>
    </source>
</reference>
<dbReference type="InterPro" id="IPR000182">
    <property type="entry name" value="GNAT_dom"/>
</dbReference>
<comment type="caution">
    <text evidence="7">The sequence shown here is derived from an EMBL/GenBank/DDBJ whole genome shotgun (WGS) entry which is preliminary data.</text>
</comment>
<dbReference type="GO" id="GO:0005737">
    <property type="term" value="C:cytoplasm"/>
    <property type="evidence" value="ECO:0007669"/>
    <property type="project" value="UniProtKB-SubCell"/>
</dbReference>
<dbReference type="PANTHER" id="PTHR43420:SF44">
    <property type="entry name" value="ACETYLTRANSFERASE YPEA"/>
    <property type="match status" value="1"/>
</dbReference>
<dbReference type="CDD" id="cd04301">
    <property type="entry name" value="NAT_SF"/>
    <property type="match status" value="1"/>
</dbReference>
<comment type="similarity">
    <text evidence="1 5">Belongs to the acetyltransferase family. RimI subfamily.</text>
</comment>
<dbReference type="AlphaFoldDB" id="A0A917JEY2"/>
<dbReference type="InterPro" id="IPR050680">
    <property type="entry name" value="YpeA/RimI_acetyltransf"/>
</dbReference>
<dbReference type="NCBIfam" id="TIGR01575">
    <property type="entry name" value="rimI"/>
    <property type="match status" value="1"/>
</dbReference>
<accession>A0A917JEY2</accession>
<sequence length="150" mass="17286">MIKTKEAFTNEELAHLVFDLADASYPHGSPWTREQWQTDLALPHSRYFLWEQEGQLLGFLACHLILSEMEIMQVAVHPAHQKKGLAQQLIQALINLAQKAEVDSIFLEVRASNHAAKQVYEKNGFEAIGIRKNYYYYPTEDAVIMLKKVR</sequence>
<dbReference type="PANTHER" id="PTHR43420">
    <property type="entry name" value="ACETYLTRANSFERASE"/>
    <property type="match status" value="1"/>
</dbReference>
<dbReference type="Proteomes" id="UP000622610">
    <property type="component" value="Unassembled WGS sequence"/>
</dbReference>
<keyword evidence="3" id="KW-0808">Transferase</keyword>
<dbReference type="EC" id="2.3.1.266" evidence="5"/>
<dbReference type="EMBL" id="BMDT01000007">
    <property type="protein sequence ID" value="GGI65965.1"/>
    <property type="molecule type" value="Genomic_DNA"/>
</dbReference>
<dbReference type="PROSITE" id="PS51186">
    <property type="entry name" value="GNAT"/>
    <property type="match status" value="1"/>
</dbReference>
<evidence type="ECO:0000256" key="1">
    <source>
        <dbReference type="ARBA" id="ARBA00005395"/>
    </source>
</evidence>
<keyword evidence="8" id="KW-1185">Reference proteome</keyword>
<evidence type="ECO:0000313" key="7">
    <source>
        <dbReference type="EMBL" id="GGI65965.1"/>
    </source>
</evidence>
<keyword evidence="2 5" id="KW-0963">Cytoplasm</keyword>
<protein>
    <recommendedName>
        <fullName evidence="5">[Ribosomal protein bS18]-alanine N-acetyltransferase</fullName>
        <ecNumber evidence="5">2.3.1.266</ecNumber>
    </recommendedName>
</protein>